<keyword evidence="8" id="KW-0496">Mitochondrion</keyword>
<evidence type="ECO:0000256" key="2">
    <source>
        <dbReference type="ARBA" id="ARBA00010867"/>
    </source>
</evidence>
<dbReference type="Gene3D" id="3.10.450.320">
    <property type="entry name" value="Mitochondrial import inner membrane translocase subunit Tim21"/>
    <property type="match status" value="1"/>
</dbReference>
<feature type="transmembrane region" description="Helical" evidence="11">
    <location>
        <begin position="209"/>
        <end position="230"/>
    </location>
</feature>
<comment type="caution">
    <text evidence="12">The sequence shown here is derived from an EMBL/GenBank/DDBJ whole genome shotgun (WGS) entry which is preliminary data.</text>
</comment>
<keyword evidence="9 11" id="KW-0472">Membrane</keyword>
<proteinExistence type="inferred from homology"/>
<evidence type="ECO:0000256" key="8">
    <source>
        <dbReference type="ARBA" id="ARBA00023128"/>
    </source>
</evidence>
<dbReference type="OrthoDB" id="436405at2759"/>
<dbReference type="Pfam" id="PF08294">
    <property type="entry name" value="TIM21"/>
    <property type="match status" value="1"/>
</dbReference>
<keyword evidence="5 11" id="KW-0812">Transmembrane</keyword>
<comment type="subcellular location">
    <subcellularLocation>
        <location evidence="1">Mitochondrion membrane</location>
        <topology evidence="1">Single-pass membrane protein</topology>
    </subcellularLocation>
</comment>
<protein>
    <recommendedName>
        <fullName evidence="4">Mitochondrial import inner membrane translocase subunit TIM21</fullName>
    </recommendedName>
    <alternativeName>
        <fullName evidence="3">Mitochondrial import inner membrane translocase subunit Tim21</fullName>
    </alternativeName>
</protein>
<feature type="compositionally biased region" description="Low complexity" evidence="10">
    <location>
        <begin position="453"/>
        <end position="473"/>
    </location>
</feature>
<dbReference type="GO" id="GO:0005744">
    <property type="term" value="C:TIM23 mitochondrial import inner membrane translocase complex"/>
    <property type="evidence" value="ECO:0007669"/>
    <property type="project" value="InterPro"/>
</dbReference>
<name>A0A1R1YP48_9FUNG</name>
<dbReference type="InterPro" id="IPR038552">
    <property type="entry name" value="Tim21_IMS_sf"/>
</dbReference>
<dbReference type="InterPro" id="IPR013261">
    <property type="entry name" value="Tim21"/>
</dbReference>
<dbReference type="PANTHER" id="PTHR13032:SF6">
    <property type="entry name" value="MITOCHONDRIAL IMPORT INNER MEMBRANE TRANSLOCASE SUBUNIT TIM21"/>
    <property type="match status" value="1"/>
</dbReference>
<keyword evidence="13" id="KW-1185">Reference proteome</keyword>
<evidence type="ECO:0000256" key="5">
    <source>
        <dbReference type="ARBA" id="ARBA00022692"/>
    </source>
</evidence>
<gene>
    <name evidence="12" type="ORF">AYI69_g1899</name>
</gene>
<dbReference type="AlphaFoldDB" id="A0A1R1YP48"/>
<evidence type="ECO:0000256" key="7">
    <source>
        <dbReference type="ARBA" id="ARBA00022989"/>
    </source>
</evidence>
<keyword evidence="6" id="KW-0809">Transit peptide</keyword>
<evidence type="ECO:0000256" key="10">
    <source>
        <dbReference type="SAM" id="MobiDB-lite"/>
    </source>
</evidence>
<reference evidence="13" key="1">
    <citation type="submission" date="2017-01" db="EMBL/GenBank/DDBJ databases">
        <authorList>
            <person name="Wang Y."/>
            <person name="White M."/>
            <person name="Kvist S."/>
            <person name="Moncalvo J.-M."/>
        </authorList>
    </citation>
    <scope>NUCLEOTIDE SEQUENCE [LARGE SCALE GENOMIC DNA]</scope>
    <source>
        <strain evidence="13">ID-206-W2</strain>
    </source>
</reference>
<evidence type="ECO:0000313" key="13">
    <source>
        <dbReference type="Proteomes" id="UP000187429"/>
    </source>
</evidence>
<feature type="region of interest" description="Disordered" evidence="10">
    <location>
        <begin position="438"/>
        <end position="473"/>
    </location>
</feature>
<accession>A0A1R1YP48</accession>
<evidence type="ECO:0000313" key="12">
    <source>
        <dbReference type="EMBL" id="OMJ28620.1"/>
    </source>
</evidence>
<evidence type="ECO:0000256" key="9">
    <source>
        <dbReference type="ARBA" id="ARBA00023136"/>
    </source>
</evidence>
<evidence type="ECO:0000256" key="3">
    <source>
        <dbReference type="ARBA" id="ARBA00020213"/>
    </source>
</evidence>
<organism evidence="12 13">
    <name type="scientific">Smittium culicis</name>
    <dbReference type="NCBI Taxonomy" id="133412"/>
    <lineage>
        <taxon>Eukaryota</taxon>
        <taxon>Fungi</taxon>
        <taxon>Fungi incertae sedis</taxon>
        <taxon>Zoopagomycota</taxon>
        <taxon>Kickxellomycotina</taxon>
        <taxon>Harpellomycetes</taxon>
        <taxon>Harpellales</taxon>
        <taxon>Legeriomycetaceae</taxon>
        <taxon>Smittium</taxon>
    </lineage>
</organism>
<comment type="similarity">
    <text evidence="2">Belongs to the TIM21 family.</text>
</comment>
<sequence>MPPPSNPLFRLHFYTTNSCLSRKPLFSSPIIPSPIILSYSTKSNNFSPKNISLTIYTIPLQKSPSLPPYSHLNTNKPSSILPTPFNAPKYFESLQNVSLKLPLNSLSPNSALKIFSPKISLFFPYILTKLRTHLLPTKPSTSIPSPSPYPFSKTQSRHSPPYNFHTLNFFNSKSSFVFSPQFILKPRSPINPISYRLYSSSFSSKISSYAYTSFLFAIIFVFAYIAYILYNNMISPSSPVRIYNNVLNLVRSSPKVIHFFGEHCIGHGEPSATKMQRNRSINHSYSKYKNSDLNLLTVRFYIAKKPLDSSLTSSILSSLSSLYHSITSTIIDLYNSTFDNNPSKINTSPNTPNSSQPLTTIPPPLDTIYTGVVVAKLLEKSPNSGDYDYYSISVKVFQSNSDSKIKTKVSNLNIFVSSQAANDYYNLNSKSLPLFSSFRKSPKQIPSPPSDPSSPIDSSSSSWLNLIKPSSWS</sequence>
<evidence type="ECO:0000256" key="6">
    <source>
        <dbReference type="ARBA" id="ARBA00022946"/>
    </source>
</evidence>
<dbReference type="GO" id="GO:0030150">
    <property type="term" value="P:protein import into mitochondrial matrix"/>
    <property type="evidence" value="ECO:0007669"/>
    <property type="project" value="InterPro"/>
</dbReference>
<keyword evidence="7 11" id="KW-1133">Transmembrane helix</keyword>
<dbReference type="EMBL" id="LSSM01000527">
    <property type="protein sequence ID" value="OMJ28620.1"/>
    <property type="molecule type" value="Genomic_DNA"/>
</dbReference>
<evidence type="ECO:0000256" key="11">
    <source>
        <dbReference type="SAM" id="Phobius"/>
    </source>
</evidence>
<evidence type="ECO:0000256" key="4">
    <source>
        <dbReference type="ARBA" id="ARBA00020726"/>
    </source>
</evidence>
<evidence type="ECO:0000256" key="1">
    <source>
        <dbReference type="ARBA" id="ARBA00004304"/>
    </source>
</evidence>
<dbReference type="PANTHER" id="PTHR13032">
    <property type="entry name" value="MITOCHONDRIAL IMPORT INNER MEMBRANE TRANSLOCASE SUBUNIT TIM21"/>
    <property type="match status" value="1"/>
</dbReference>
<dbReference type="Proteomes" id="UP000187429">
    <property type="component" value="Unassembled WGS sequence"/>
</dbReference>